<dbReference type="OrthoDB" id="778454at2759"/>
<dbReference type="AlphaFoldDB" id="A0A6P4CR27"/>
<protein>
    <submittedName>
        <fullName evidence="2">Uncharacterized protein LOC107480062</fullName>
    </submittedName>
</protein>
<reference evidence="1" key="1">
    <citation type="journal article" date="2016" name="Nat. Genet.">
        <title>The genome sequences of Arachis duranensis and Arachis ipaensis, the diploid ancestors of cultivated peanut.</title>
        <authorList>
            <person name="Bertioli D.J."/>
            <person name="Cannon S.B."/>
            <person name="Froenicke L."/>
            <person name="Huang G."/>
            <person name="Farmer A.D."/>
            <person name="Cannon E.K."/>
            <person name="Liu X."/>
            <person name="Gao D."/>
            <person name="Clevenger J."/>
            <person name="Dash S."/>
            <person name="Ren L."/>
            <person name="Moretzsohn M.C."/>
            <person name="Shirasawa K."/>
            <person name="Huang W."/>
            <person name="Vidigal B."/>
            <person name="Abernathy B."/>
            <person name="Chu Y."/>
            <person name="Niederhuth C.E."/>
            <person name="Umale P."/>
            <person name="Araujo A.C."/>
            <person name="Kozik A."/>
            <person name="Kim K.D."/>
            <person name="Burow M.D."/>
            <person name="Varshney R.K."/>
            <person name="Wang X."/>
            <person name="Zhang X."/>
            <person name="Barkley N."/>
            <person name="Guimaraes P.M."/>
            <person name="Isobe S."/>
            <person name="Guo B."/>
            <person name="Liao B."/>
            <person name="Stalker H.T."/>
            <person name="Schmitz R.J."/>
            <person name="Scheffler B.E."/>
            <person name="Leal-Bertioli S.C."/>
            <person name="Xun X."/>
            <person name="Jackson S.A."/>
            <person name="Michelmore R."/>
            <person name="Ozias-Akins P."/>
        </authorList>
    </citation>
    <scope>NUCLEOTIDE SEQUENCE [LARGE SCALE GENOMIC DNA]</scope>
    <source>
        <strain evidence="1">cv. V14167</strain>
    </source>
</reference>
<reference evidence="2" key="2">
    <citation type="submission" date="2025-08" db="UniProtKB">
        <authorList>
            <consortium name="RefSeq"/>
        </authorList>
    </citation>
    <scope>IDENTIFICATION</scope>
    <source>
        <tissue evidence="2">Whole plant</tissue>
    </source>
</reference>
<evidence type="ECO:0000313" key="1">
    <source>
        <dbReference type="Proteomes" id="UP000515211"/>
    </source>
</evidence>
<keyword evidence="1" id="KW-1185">Reference proteome</keyword>
<evidence type="ECO:0000313" key="2">
    <source>
        <dbReference type="RefSeq" id="XP_015955670.1"/>
    </source>
</evidence>
<dbReference type="KEGG" id="adu:107480062"/>
<organism evidence="1 2">
    <name type="scientific">Arachis duranensis</name>
    <name type="common">Wild peanut</name>
    <dbReference type="NCBI Taxonomy" id="130453"/>
    <lineage>
        <taxon>Eukaryota</taxon>
        <taxon>Viridiplantae</taxon>
        <taxon>Streptophyta</taxon>
        <taxon>Embryophyta</taxon>
        <taxon>Tracheophyta</taxon>
        <taxon>Spermatophyta</taxon>
        <taxon>Magnoliopsida</taxon>
        <taxon>eudicotyledons</taxon>
        <taxon>Gunneridae</taxon>
        <taxon>Pentapetalae</taxon>
        <taxon>rosids</taxon>
        <taxon>fabids</taxon>
        <taxon>Fabales</taxon>
        <taxon>Fabaceae</taxon>
        <taxon>Papilionoideae</taxon>
        <taxon>50 kb inversion clade</taxon>
        <taxon>dalbergioids sensu lato</taxon>
        <taxon>Dalbergieae</taxon>
        <taxon>Pterocarpus clade</taxon>
        <taxon>Arachis</taxon>
    </lineage>
</organism>
<dbReference type="GeneID" id="107480062"/>
<dbReference type="InterPro" id="IPR021109">
    <property type="entry name" value="Peptidase_aspartic_dom_sf"/>
</dbReference>
<dbReference type="Proteomes" id="UP000515211">
    <property type="component" value="Chromosome 3"/>
</dbReference>
<gene>
    <name evidence="2" type="primary">LOC107480062</name>
</gene>
<dbReference type="PANTHER" id="PTHR33067">
    <property type="entry name" value="RNA-DIRECTED DNA POLYMERASE-RELATED"/>
    <property type="match status" value="1"/>
</dbReference>
<accession>A0A6P4CR27</accession>
<sequence length="198" mass="22667">MPYPQKLRQAKKDKQFTRFADYLKTLEIKIPFAEALEQKPSYAKFMKDILCHKKDWIEAEIVLLTKECNAVIQKSLPKKFKDPRSFMIPYTLGDVCIKTALCDLEASINLIPASLIKRLCLTHEVKPTRICLQLTDGSIKLPSSVIEDMIVRVRPFDFPIDFVVLKMDEHKSATLILGRPFLTTGQTLIDIQKGEVTL</sequence>
<proteinExistence type="predicted"/>
<dbReference type="CDD" id="cd00303">
    <property type="entry name" value="retropepsin_like"/>
    <property type="match status" value="1"/>
</dbReference>
<dbReference type="RefSeq" id="XP_015955670.1">
    <property type="nucleotide sequence ID" value="XM_016100184.1"/>
</dbReference>
<dbReference type="PANTHER" id="PTHR33067:SF9">
    <property type="entry name" value="RNA-DIRECTED DNA POLYMERASE"/>
    <property type="match status" value="1"/>
</dbReference>
<name>A0A6P4CR27_ARADU</name>
<dbReference type="Gene3D" id="2.40.70.10">
    <property type="entry name" value="Acid Proteases"/>
    <property type="match status" value="1"/>
</dbReference>